<name>A0ACB8TQA0_9APHY</name>
<gene>
    <name evidence="1" type="ORF">BDY19DRAFT_997931</name>
</gene>
<evidence type="ECO:0000313" key="1">
    <source>
        <dbReference type="EMBL" id="KAI0084216.1"/>
    </source>
</evidence>
<keyword evidence="2" id="KW-1185">Reference proteome</keyword>
<dbReference type="EMBL" id="MU274946">
    <property type="protein sequence ID" value="KAI0084216.1"/>
    <property type="molecule type" value="Genomic_DNA"/>
</dbReference>
<sequence length="175" mass="18863">MGRWSNYDNDSDRLPDGMQRIGYDSDTRRYTFKDKQGAIWRGSPGAEFGGQLSQISGPTHPSKNDDEPIRLMPNAGPIPTPGGVGHARSSSAGSSKFSDFLPAGKLAAATPMDSKSSSPSPTSPTKVSKWNLIRSMSTPHAAPRMQSIVHSALNYSKSDSAKKAQYRPLDGRSPR</sequence>
<protein>
    <submittedName>
        <fullName evidence="1">Uncharacterized protein</fullName>
    </submittedName>
</protein>
<organism evidence="1 2">
    <name type="scientific">Irpex rosettiformis</name>
    <dbReference type="NCBI Taxonomy" id="378272"/>
    <lineage>
        <taxon>Eukaryota</taxon>
        <taxon>Fungi</taxon>
        <taxon>Dikarya</taxon>
        <taxon>Basidiomycota</taxon>
        <taxon>Agaricomycotina</taxon>
        <taxon>Agaricomycetes</taxon>
        <taxon>Polyporales</taxon>
        <taxon>Irpicaceae</taxon>
        <taxon>Irpex</taxon>
    </lineage>
</organism>
<comment type="caution">
    <text evidence="1">The sequence shown here is derived from an EMBL/GenBank/DDBJ whole genome shotgun (WGS) entry which is preliminary data.</text>
</comment>
<reference evidence="1" key="1">
    <citation type="journal article" date="2021" name="Environ. Microbiol.">
        <title>Gene family expansions and transcriptome signatures uncover fungal adaptations to wood decay.</title>
        <authorList>
            <person name="Hage H."/>
            <person name="Miyauchi S."/>
            <person name="Viragh M."/>
            <person name="Drula E."/>
            <person name="Min B."/>
            <person name="Chaduli D."/>
            <person name="Navarro D."/>
            <person name="Favel A."/>
            <person name="Norest M."/>
            <person name="Lesage-Meessen L."/>
            <person name="Balint B."/>
            <person name="Merenyi Z."/>
            <person name="de Eugenio L."/>
            <person name="Morin E."/>
            <person name="Martinez A.T."/>
            <person name="Baldrian P."/>
            <person name="Stursova M."/>
            <person name="Martinez M.J."/>
            <person name="Novotny C."/>
            <person name="Magnuson J.K."/>
            <person name="Spatafora J.W."/>
            <person name="Maurice S."/>
            <person name="Pangilinan J."/>
            <person name="Andreopoulos W."/>
            <person name="LaButti K."/>
            <person name="Hundley H."/>
            <person name="Na H."/>
            <person name="Kuo A."/>
            <person name="Barry K."/>
            <person name="Lipzen A."/>
            <person name="Henrissat B."/>
            <person name="Riley R."/>
            <person name="Ahrendt S."/>
            <person name="Nagy L.G."/>
            <person name="Grigoriev I.V."/>
            <person name="Martin F."/>
            <person name="Rosso M.N."/>
        </authorList>
    </citation>
    <scope>NUCLEOTIDE SEQUENCE</scope>
    <source>
        <strain evidence="1">CBS 384.51</strain>
    </source>
</reference>
<proteinExistence type="predicted"/>
<accession>A0ACB8TQA0</accession>
<evidence type="ECO:0000313" key="2">
    <source>
        <dbReference type="Proteomes" id="UP001055072"/>
    </source>
</evidence>
<dbReference type="Proteomes" id="UP001055072">
    <property type="component" value="Unassembled WGS sequence"/>
</dbReference>